<evidence type="ECO:0000313" key="11">
    <source>
        <dbReference type="Proteomes" id="UP001620409"/>
    </source>
</evidence>
<gene>
    <name evidence="10" type="ORF">ISP18_00885</name>
</gene>
<dbReference type="Gene3D" id="1.20.1560.10">
    <property type="entry name" value="ABC transporter type 1, transmembrane domain"/>
    <property type="match status" value="1"/>
</dbReference>
<dbReference type="PANTHER" id="PTHR24221">
    <property type="entry name" value="ATP-BINDING CASSETTE SUB-FAMILY B"/>
    <property type="match status" value="1"/>
</dbReference>
<feature type="transmembrane region" description="Helical" evidence="7">
    <location>
        <begin position="179"/>
        <end position="201"/>
    </location>
</feature>
<evidence type="ECO:0000256" key="2">
    <source>
        <dbReference type="ARBA" id="ARBA00022692"/>
    </source>
</evidence>
<feature type="transmembrane region" description="Helical" evidence="7">
    <location>
        <begin position="28"/>
        <end position="50"/>
    </location>
</feature>
<name>A0ABW8IDA2_9GAMM</name>
<dbReference type="NCBIfam" id="TIGR01194">
    <property type="entry name" value="cyc_pep_trnsptr"/>
    <property type="match status" value="1"/>
</dbReference>
<keyword evidence="3" id="KW-0547">Nucleotide-binding</keyword>
<evidence type="ECO:0000256" key="4">
    <source>
        <dbReference type="ARBA" id="ARBA00022840"/>
    </source>
</evidence>
<dbReference type="SUPFAM" id="SSF52540">
    <property type="entry name" value="P-loop containing nucleoside triphosphate hydrolases"/>
    <property type="match status" value="1"/>
</dbReference>
<evidence type="ECO:0000256" key="5">
    <source>
        <dbReference type="ARBA" id="ARBA00022989"/>
    </source>
</evidence>
<evidence type="ECO:0000259" key="8">
    <source>
        <dbReference type="PROSITE" id="PS50893"/>
    </source>
</evidence>
<reference evidence="10 11" key="1">
    <citation type="submission" date="2020-10" db="EMBL/GenBank/DDBJ databases">
        <title>Phylogeny of dyella-like bacteria.</title>
        <authorList>
            <person name="Fu J."/>
        </authorList>
    </citation>
    <scope>NUCLEOTIDE SEQUENCE [LARGE SCALE GENOMIC DNA]</scope>
    <source>
        <strain evidence="10 11">DHG40</strain>
    </source>
</reference>
<feature type="domain" description="ABC transporter" evidence="8">
    <location>
        <begin position="354"/>
        <end position="577"/>
    </location>
</feature>
<dbReference type="PANTHER" id="PTHR24221:SF654">
    <property type="entry name" value="ATP-BINDING CASSETTE SUB-FAMILY B MEMBER 6"/>
    <property type="match status" value="1"/>
</dbReference>
<dbReference type="RefSeq" id="WP_380016103.1">
    <property type="nucleotide sequence ID" value="NZ_JADIKI010000021.1"/>
</dbReference>
<dbReference type="InterPro" id="IPR039421">
    <property type="entry name" value="Type_1_exporter"/>
</dbReference>
<keyword evidence="2 7" id="KW-0812">Transmembrane</keyword>
<feature type="transmembrane region" description="Helical" evidence="7">
    <location>
        <begin position="154"/>
        <end position="173"/>
    </location>
</feature>
<dbReference type="InterPro" id="IPR036640">
    <property type="entry name" value="ABC1_TM_sf"/>
</dbReference>
<evidence type="ECO:0000256" key="1">
    <source>
        <dbReference type="ARBA" id="ARBA00004651"/>
    </source>
</evidence>
<dbReference type="InterPro" id="IPR027417">
    <property type="entry name" value="P-loop_NTPase"/>
</dbReference>
<keyword evidence="5 7" id="KW-1133">Transmembrane helix</keyword>
<protein>
    <submittedName>
        <fullName evidence="10">Cyclic peptide export ABC transporter</fullName>
    </submittedName>
</protein>
<keyword evidence="11" id="KW-1185">Reference proteome</keyword>
<dbReference type="SUPFAM" id="SSF90123">
    <property type="entry name" value="ABC transporter transmembrane region"/>
    <property type="match status" value="1"/>
</dbReference>
<evidence type="ECO:0000256" key="3">
    <source>
        <dbReference type="ARBA" id="ARBA00022741"/>
    </source>
</evidence>
<dbReference type="InterPro" id="IPR003439">
    <property type="entry name" value="ABC_transporter-like_ATP-bd"/>
</dbReference>
<evidence type="ECO:0000313" key="10">
    <source>
        <dbReference type="EMBL" id="MFK2853148.1"/>
    </source>
</evidence>
<evidence type="ECO:0000259" key="9">
    <source>
        <dbReference type="PROSITE" id="PS50929"/>
    </source>
</evidence>
<dbReference type="InterPro" id="IPR003593">
    <property type="entry name" value="AAA+_ATPase"/>
</dbReference>
<proteinExistence type="predicted"/>
<feature type="transmembrane region" description="Helical" evidence="7">
    <location>
        <begin position="295"/>
        <end position="316"/>
    </location>
</feature>
<dbReference type="EMBL" id="JADIKI010000021">
    <property type="protein sequence ID" value="MFK2853148.1"/>
    <property type="molecule type" value="Genomic_DNA"/>
</dbReference>
<feature type="transmembrane region" description="Helical" evidence="7">
    <location>
        <begin position="259"/>
        <end position="283"/>
    </location>
</feature>
<keyword evidence="4" id="KW-0067">ATP-binding</keyword>
<comment type="subcellular location">
    <subcellularLocation>
        <location evidence="1">Cell membrane</location>
        <topology evidence="1">Multi-pass membrane protein</topology>
    </subcellularLocation>
</comment>
<feature type="domain" description="ABC transmembrane type-1" evidence="9">
    <location>
        <begin position="28"/>
        <end position="321"/>
    </location>
</feature>
<dbReference type="Gene3D" id="3.40.50.300">
    <property type="entry name" value="P-loop containing nucleotide triphosphate hydrolases"/>
    <property type="match status" value="1"/>
</dbReference>
<dbReference type="PROSITE" id="PS50929">
    <property type="entry name" value="ABC_TM1F"/>
    <property type="match status" value="1"/>
</dbReference>
<comment type="caution">
    <text evidence="10">The sequence shown here is derived from an EMBL/GenBank/DDBJ whole genome shotgun (WGS) entry which is preliminary data.</text>
</comment>
<dbReference type="Proteomes" id="UP001620409">
    <property type="component" value="Unassembled WGS sequence"/>
</dbReference>
<accession>A0ABW8IDA2</accession>
<dbReference type="PROSITE" id="PS50893">
    <property type="entry name" value="ABC_TRANSPORTER_2"/>
    <property type="match status" value="1"/>
</dbReference>
<organism evidence="10 11">
    <name type="scientific">Dyella humi</name>
    <dbReference type="NCBI Taxonomy" id="1770547"/>
    <lineage>
        <taxon>Bacteria</taxon>
        <taxon>Pseudomonadati</taxon>
        <taxon>Pseudomonadota</taxon>
        <taxon>Gammaproteobacteria</taxon>
        <taxon>Lysobacterales</taxon>
        <taxon>Rhodanobacteraceae</taxon>
        <taxon>Dyella</taxon>
    </lineage>
</organism>
<dbReference type="Pfam" id="PF00005">
    <property type="entry name" value="ABC_tran"/>
    <property type="match status" value="1"/>
</dbReference>
<dbReference type="InterPro" id="IPR005898">
    <property type="entry name" value="Cyc_pep_transpt_SyrD/YojI"/>
</dbReference>
<evidence type="ECO:0000256" key="7">
    <source>
        <dbReference type="SAM" id="Phobius"/>
    </source>
</evidence>
<dbReference type="InterPro" id="IPR011527">
    <property type="entry name" value="ABC1_TM_dom"/>
</dbReference>
<sequence>MNPRLRADRPRSRVGLLSGLGRFAPNRVFFSVLLGALSGCLYALAIPIILSSLREPDDGLTYAGAIVTRVAGIEVSHVRLAAFFMLLCVLILISRALAVTIMARVSLDLATRLRNRLCRRIVRSAYPQLELLGQARLMVAVTDDVRRIVAGAEVVPQLLINGVTLLGLLAFLSYIDTRIFVFVLEAVVFGIITFQIPVLIANRYFRIARQLHDSVEKGVRNLILGVKELQIDRQKREGYFSQVLEPCDRKLLAAEKRAMTTLFMANSYGDLLFFFAIGTVAFVFVNYHEISSGDLVAVVMVLLYITAPITVILNMLPRMSMASVSLKKIEEVLGELPEEDEFEQPLCERHWQAISFDDASYRHRNDKAHDAFVVGPLSFSIRKGEITFIVGGNGSGKSTLCKMLSLHYPSTSGCITFGEHAVDTSSIDDLRQGIATIFSDFHLFDRLLCPVDEEKLVSINHYLREFELDSKVQVLDGVFSTTDLSDGQRKRLALVVSFVDNKQLYLLDEWAADQDPVFKKVFYTEILQDLKAQGKAVVVVSHDDRYFHVADQLLIMEDGKLVEKRRKPATTTATANV</sequence>
<dbReference type="SMART" id="SM00382">
    <property type="entry name" value="AAA"/>
    <property type="match status" value="1"/>
</dbReference>
<feature type="transmembrane region" description="Helical" evidence="7">
    <location>
        <begin position="80"/>
        <end position="107"/>
    </location>
</feature>
<keyword evidence="6 7" id="KW-0472">Membrane</keyword>
<evidence type="ECO:0000256" key="6">
    <source>
        <dbReference type="ARBA" id="ARBA00023136"/>
    </source>
</evidence>